<dbReference type="EMBL" id="KB706936">
    <property type="protein sequence ID" value="EMR65126.1"/>
    <property type="molecule type" value="Genomic_DNA"/>
</dbReference>
<dbReference type="GO" id="GO:0016301">
    <property type="term" value="F:kinase activity"/>
    <property type="evidence" value="ECO:0007669"/>
    <property type="project" value="UniProtKB-KW"/>
</dbReference>
<evidence type="ECO:0000313" key="2">
    <source>
        <dbReference type="EMBL" id="EMR65126.1"/>
    </source>
</evidence>
<feature type="compositionally biased region" description="Polar residues" evidence="1">
    <location>
        <begin position="68"/>
        <end position="127"/>
    </location>
</feature>
<dbReference type="Proteomes" id="UP000012174">
    <property type="component" value="Unassembled WGS sequence"/>
</dbReference>
<organism evidence="2 3">
    <name type="scientific">Eutypa lata (strain UCR-EL1)</name>
    <name type="common">Grapevine dieback disease fungus</name>
    <name type="synonym">Eutypa armeniacae</name>
    <dbReference type="NCBI Taxonomy" id="1287681"/>
    <lineage>
        <taxon>Eukaryota</taxon>
        <taxon>Fungi</taxon>
        <taxon>Dikarya</taxon>
        <taxon>Ascomycota</taxon>
        <taxon>Pezizomycotina</taxon>
        <taxon>Sordariomycetes</taxon>
        <taxon>Xylariomycetidae</taxon>
        <taxon>Xylariales</taxon>
        <taxon>Diatrypaceae</taxon>
        <taxon>Eutypa</taxon>
    </lineage>
</organism>
<feature type="compositionally biased region" description="Basic and acidic residues" evidence="1">
    <location>
        <begin position="47"/>
        <end position="57"/>
    </location>
</feature>
<keyword evidence="2" id="KW-0808">Transferase</keyword>
<keyword evidence="3" id="KW-1185">Reference proteome</keyword>
<gene>
    <name evidence="2" type="ORF">UCREL1_7901</name>
</gene>
<accession>M7T5Q1</accession>
<sequence>MSAETSPRAVRFSQGEVELVQDKMKGSRPIAITTDSDASGSSEDYGSDPHELERQDALGHLAPYGDGSLSSSMASLAPNSVANTTGRHRSSNAGEQNSNHASSATNGASARQQQRPLVTRTPSSTYAPQRGPHPGTQPSFTLNTRSGSRPRRSDPADKFRDQEPAYLRMIRDQRPNGYFDPYTPNSVDYSDEESEGETPSSEGVFDDRFNDETIMFQNLVDDNKATEEDLLDPDNRERLEWHGMLAAVLTGDVVQDDWTPACTATKDH</sequence>
<dbReference type="STRING" id="1287681.M7T5Q1"/>
<dbReference type="KEGG" id="ela:UCREL1_7901"/>
<reference evidence="3" key="1">
    <citation type="journal article" date="2013" name="Genome Announc.">
        <title>Draft genome sequence of the grapevine dieback fungus Eutypa lata UCR-EL1.</title>
        <authorList>
            <person name="Blanco-Ulate B."/>
            <person name="Rolshausen P.E."/>
            <person name="Cantu D."/>
        </authorList>
    </citation>
    <scope>NUCLEOTIDE SEQUENCE [LARGE SCALE GENOMIC DNA]</scope>
    <source>
        <strain evidence="3">UCR-EL1</strain>
    </source>
</reference>
<feature type="compositionally biased region" description="Polar residues" evidence="1">
    <location>
        <begin position="33"/>
        <end position="44"/>
    </location>
</feature>
<dbReference type="OrthoDB" id="1043025at2759"/>
<feature type="compositionally biased region" description="Basic and acidic residues" evidence="1">
    <location>
        <begin position="151"/>
        <end position="174"/>
    </location>
</feature>
<keyword evidence="2" id="KW-0418">Kinase</keyword>
<protein>
    <submittedName>
        <fullName evidence="2">Putative map kinase kinase kinase wis4 protein</fullName>
    </submittedName>
</protein>
<dbReference type="HOGENOM" id="CLU_1038390_0_0_1"/>
<name>M7T5Q1_EUTLA</name>
<evidence type="ECO:0000256" key="1">
    <source>
        <dbReference type="SAM" id="MobiDB-lite"/>
    </source>
</evidence>
<proteinExistence type="predicted"/>
<feature type="region of interest" description="Disordered" evidence="1">
    <location>
        <begin position="1"/>
        <end position="206"/>
    </location>
</feature>
<dbReference type="AlphaFoldDB" id="M7T5Q1"/>
<dbReference type="eggNOG" id="KOG4645">
    <property type="taxonomic scope" value="Eukaryota"/>
</dbReference>
<feature type="compositionally biased region" description="Polar residues" evidence="1">
    <location>
        <begin position="136"/>
        <end position="147"/>
    </location>
</feature>
<evidence type="ECO:0000313" key="3">
    <source>
        <dbReference type="Proteomes" id="UP000012174"/>
    </source>
</evidence>